<dbReference type="PROSITE" id="PS50003">
    <property type="entry name" value="PH_DOMAIN"/>
    <property type="match status" value="1"/>
</dbReference>
<keyword evidence="11" id="KW-1185">Reference proteome</keyword>
<dbReference type="RefSeq" id="XP_014669624.1">
    <property type="nucleotide sequence ID" value="XM_014814138.1"/>
</dbReference>
<feature type="domain" description="SH2" evidence="6">
    <location>
        <begin position="227"/>
        <end position="315"/>
    </location>
</feature>
<dbReference type="SUPFAM" id="SSF49562">
    <property type="entry name" value="C2 domain (Calcium/lipid-binding domain, CaLB)"/>
    <property type="match status" value="1"/>
</dbReference>
<feature type="domain" description="PH" evidence="8">
    <location>
        <begin position="357"/>
        <end position="460"/>
    </location>
</feature>
<feature type="domain" description="Ras-GAP" evidence="10">
    <location>
        <begin position="632"/>
        <end position="802"/>
    </location>
</feature>
<dbReference type="Pfam" id="PF00616">
    <property type="entry name" value="RasGAP"/>
    <property type="match status" value="1"/>
</dbReference>
<dbReference type="Pfam" id="PF00169">
    <property type="entry name" value="PH"/>
    <property type="match status" value="1"/>
</dbReference>
<proteinExistence type="predicted"/>
<dbReference type="InterPro" id="IPR001849">
    <property type="entry name" value="PH_domain"/>
</dbReference>
<accession>A0ABM1EBQ3</accession>
<keyword evidence="1 5" id="KW-0728">SH3 domain</keyword>
<dbReference type="SMART" id="SM00323">
    <property type="entry name" value="RasGAP"/>
    <property type="match status" value="1"/>
</dbReference>
<evidence type="ECO:0000259" key="8">
    <source>
        <dbReference type="PROSITE" id="PS50003"/>
    </source>
</evidence>
<dbReference type="InterPro" id="IPR008936">
    <property type="entry name" value="Rho_GTPase_activation_prot"/>
</dbReference>
<reference evidence="12" key="1">
    <citation type="submission" date="2025-08" db="UniProtKB">
        <authorList>
            <consortium name="RefSeq"/>
        </authorList>
    </citation>
    <scope>IDENTIFICATION</scope>
</reference>
<protein>
    <submittedName>
        <fullName evidence="12">Ras GTPase-activating protein 1-like</fullName>
    </submittedName>
</protein>
<dbReference type="Gene3D" id="2.30.29.30">
    <property type="entry name" value="Pleckstrin-homology domain (PH domain)/Phosphotyrosine-binding domain (PTB)"/>
    <property type="match status" value="1"/>
</dbReference>
<dbReference type="SMART" id="SM00326">
    <property type="entry name" value="SH3"/>
    <property type="match status" value="1"/>
</dbReference>
<dbReference type="PROSITE" id="PS50004">
    <property type="entry name" value="C2"/>
    <property type="match status" value="1"/>
</dbReference>
<dbReference type="SUPFAM" id="SSF50729">
    <property type="entry name" value="PH domain-like"/>
    <property type="match status" value="1"/>
</dbReference>
<evidence type="ECO:0000259" key="7">
    <source>
        <dbReference type="PROSITE" id="PS50002"/>
    </source>
</evidence>
<evidence type="ECO:0000313" key="12">
    <source>
        <dbReference type="RefSeq" id="XP_014669624.1"/>
    </source>
</evidence>
<dbReference type="InterPro" id="IPR001936">
    <property type="entry name" value="RasGAP_dom"/>
</dbReference>
<dbReference type="InterPro" id="IPR000008">
    <property type="entry name" value="C2_dom"/>
</dbReference>
<dbReference type="SMART" id="SM00239">
    <property type="entry name" value="C2"/>
    <property type="match status" value="1"/>
</dbReference>
<dbReference type="InterPro" id="IPR036860">
    <property type="entry name" value="SH2_dom_sf"/>
</dbReference>
<dbReference type="GeneID" id="106810702"/>
<dbReference type="CDD" id="cd11788">
    <property type="entry name" value="SH3_RasGAP"/>
    <property type="match status" value="1"/>
</dbReference>
<keyword evidence="2" id="KW-0343">GTPase activation</keyword>
<dbReference type="SUPFAM" id="SSF50044">
    <property type="entry name" value="SH3-domain"/>
    <property type="match status" value="1"/>
</dbReference>
<dbReference type="PANTHER" id="PTHR10194">
    <property type="entry name" value="RAS GTPASE-ACTIVATING PROTEINS"/>
    <property type="match status" value="1"/>
</dbReference>
<dbReference type="InterPro" id="IPR011993">
    <property type="entry name" value="PH-like_dom_sf"/>
</dbReference>
<evidence type="ECO:0000259" key="10">
    <source>
        <dbReference type="PROSITE" id="PS50018"/>
    </source>
</evidence>
<evidence type="ECO:0000256" key="2">
    <source>
        <dbReference type="ARBA" id="ARBA00022468"/>
    </source>
</evidence>
<dbReference type="InterPro" id="IPR001452">
    <property type="entry name" value="SH3_domain"/>
</dbReference>
<name>A0ABM1EBQ3_PRICU</name>
<dbReference type="InterPro" id="IPR036028">
    <property type="entry name" value="SH3-like_dom_sf"/>
</dbReference>
<dbReference type="Pfam" id="PF00018">
    <property type="entry name" value="SH3_1"/>
    <property type="match status" value="1"/>
</dbReference>
<dbReference type="InterPro" id="IPR035652">
    <property type="entry name" value="RasGAP_SH3"/>
</dbReference>
<dbReference type="Pfam" id="PF00168">
    <property type="entry name" value="C2"/>
    <property type="match status" value="1"/>
</dbReference>
<evidence type="ECO:0000256" key="5">
    <source>
        <dbReference type="PROSITE-ProRule" id="PRU00192"/>
    </source>
</evidence>
<dbReference type="SMART" id="SM00233">
    <property type="entry name" value="PH"/>
    <property type="match status" value="1"/>
</dbReference>
<feature type="domain" description="C2" evidence="9">
    <location>
        <begin position="459"/>
        <end position="572"/>
    </location>
</feature>
<feature type="domain" description="SH3" evidence="7">
    <location>
        <begin position="155"/>
        <end position="217"/>
    </location>
</feature>
<dbReference type="Pfam" id="PF00017">
    <property type="entry name" value="SH2"/>
    <property type="match status" value="2"/>
</dbReference>
<dbReference type="PROSITE" id="PS50002">
    <property type="entry name" value="SH3"/>
    <property type="match status" value="1"/>
</dbReference>
<dbReference type="PROSITE" id="PS50001">
    <property type="entry name" value="SH2"/>
    <property type="match status" value="2"/>
</dbReference>
<evidence type="ECO:0000256" key="1">
    <source>
        <dbReference type="ARBA" id="ARBA00022443"/>
    </source>
</evidence>
<dbReference type="Gene3D" id="3.30.505.10">
    <property type="entry name" value="SH2 domain"/>
    <property type="match status" value="2"/>
</dbReference>
<evidence type="ECO:0000256" key="4">
    <source>
        <dbReference type="PROSITE-ProRule" id="PRU00191"/>
    </source>
</evidence>
<dbReference type="Gene3D" id="2.60.40.150">
    <property type="entry name" value="C2 domain"/>
    <property type="match status" value="1"/>
</dbReference>
<evidence type="ECO:0000259" key="6">
    <source>
        <dbReference type="PROSITE" id="PS50001"/>
    </source>
</evidence>
<evidence type="ECO:0000256" key="3">
    <source>
        <dbReference type="ARBA" id="ARBA00022999"/>
    </source>
</evidence>
<dbReference type="InterPro" id="IPR000980">
    <property type="entry name" value="SH2"/>
</dbReference>
<gene>
    <name evidence="12" type="primary">LOC106810702</name>
</gene>
<dbReference type="Proteomes" id="UP000695022">
    <property type="component" value="Unplaced"/>
</dbReference>
<dbReference type="SUPFAM" id="SSF55550">
    <property type="entry name" value="SH2 domain"/>
    <property type="match status" value="2"/>
</dbReference>
<feature type="domain" description="SH2" evidence="6">
    <location>
        <begin position="58"/>
        <end position="148"/>
    </location>
</feature>
<evidence type="ECO:0000313" key="11">
    <source>
        <dbReference type="Proteomes" id="UP000695022"/>
    </source>
</evidence>
<dbReference type="Gene3D" id="2.30.30.40">
    <property type="entry name" value="SH3 Domains"/>
    <property type="match status" value="1"/>
</dbReference>
<dbReference type="PROSITE" id="PS50018">
    <property type="entry name" value="RAS_GTPASE_ACTIV_2"/>
    <property type="match status" value="1"/>
</dbReference>
<organism evidence="11 12">
    <name type="scientific">Priapulus caudatus</name>
    <name type="common">Priapulid worm</name>
    <dbReference type="NCBI Taxonomy" id="37621"/>
    <lineage>
        <taxon>Eukaryota</taxon>
        <taxon>Metazoa</taxon>
        <taxon>Ecdysozoa</taxon>
        <taxon>Scalidophora</taxon>
        <taxon>Priapulida</taxon>
        <taxon>Priapulimorpha</taxon>
        <taxon>Priapulimorphida</taxon>
        <taxon>Priapulidae</taxon>
        <taxon>Priapulus</taxon>
    </lineage>
</organism>
<evidence type="ECO:0000259" key="9">
    <source>
        <dbReference type="PROSITE" id="PS50004"/>
    </source>
</evidence>
<keyword evidence="3 4" id="KW-0727">SH2 domain</keyword>
<dbReference type="PANTHER" id="PTHR10194:SF146">
    <property type="entry name" value="RAS GTPASE-ACTIVATING PROTEIN 1"/>
    <property type="match status" value="1"/>
</dbReference>
<dbReference type="InterPro" id="IPR035892">
    <property type="entry name" value="C2_domain_sf"/>
</dbReference>
<dbReference type="Gene3D" id="1.10.506.10">
    <property type="entry name" value="GTPase Activation - p120gap, domain 1"/>
    <property type="match status" value="2"/>
</dbReference>
<dbReference type="SMART" id="SM00252">
    <property type="entry name" value="SH2"/>
    <property type="match status" value="2"/>
</dbReference>
<dbReference type="SUPFAM" id="SSF48350">
    <property type="entry name" value="GTPase activation domain, GAP"/>
    <property type="match status" value="1"/>
</dbReference>
<dbReference type="PRINTS" id="PR00401">
    <property type="entry name" value="SH2DOMAIN"/>
</dbReference>
<sequence>MAECVDKESCFTTENTVSTTPDDSADGIVDDFDPFTSCVELVDESINVSLEAPPESQWYHGRLDRSTAEERLLATGSISTYLIRESDRKPGSYVLSYLGITGINHFRITSMCGVYYIGGRQFDSLSDLIGYYTSCSDLLRGERLKLPVAPPLPVESKRKIIAILPYTRIPDTDELSFLKGDVFVVHNEMGSGWLWVTRQRTHESGLVFEELLEELGSRTDPNEEKPWFYSNVTKEEAATLLVTAGDCSYLIRPSDNSPGDYSLFFHVDHAVQRFRIQKQCHHYLMGGRLFDSLEDIIERYETEQIVDGCTLQRPVLKSSYEPGGSIRLKNGMEKTTEDIYKTIRQTHTSLLFNRHHVICKQGFLHKHMKKSKWKRFFFVLNGTEQHLLYYDNDNHKRTKPKGLIDLAYCTLYQVHDSFFEKPNCFQLVTRGLSAVEVNYLYADSPEDAQEWMRKIKPLCYQAVQPSSLQNRVKELKSLHINILDAKRIPVKLAPQAFCVVSLNDVKVARSRTQSTPDPVWEEEFLLDEIPADITSYTVTVFSRGKRAKDTAIGQVTTRLTSLPPGEQSEDWHLLAGVCAPSKGDVGSVRVRAYYQHDVVMPAEEYSGLREVRYASARDAAAMLLRCRSALKLLRHEFSMAPEMTSTLFRTSTLATKVMDLYMRQTTGLFLQYAVQKSIVRIVETNRSCELNPVMMERPSDITGNLEYLLSVLDDIMESIYMSSDSCPMQLRYIFHYLQRDVQRKWPDNFSVKTRVVSGFVFLRLFCIALLNPRMFRLVTETPSDTAARTLILVAKSLQNLANLVEFGAKEPYMECVNPFIVKHKHRIVMFLDELSNMPELLVDQTNSKEEELARGLASIHQICSTHIDDIHLLSLTKPNLKKLVAVTDMLTVHKNHYLSQARKQHGAG</sequence>
<dbReference type="InterPro" id="IPR039360">
    <property type="entry name" value="Ras_GTPase"/>
</dbReference>